<sequence length="113" mass="12874">MAPRSGKAKSAKAKAEKKKKEDKVPSVLDITVITPYDTQVVLKGISTDRILDVRRLLDNHVQTCHLTNYSLSHEVKGQRLNDRVEVAALKPCLLRMVEGRWKVSFSFSFFFNQ</sequence>
<protein>
    <recommendedName>
        <fullName evidence="2">Clustered mitochondria protein N-terminal domain-containing protein</fullName>
    </recommendedName>
</protein>
<feature type="compositionally biased region" description="Basic residues" evidence="1">
    <location>
        <begin position="1"/>
        <end position="17"/>
    </location>
</feature>
<gene>
    <name evidence="3" type="ORF">CRG98_050272</name>
</gene>
<feature type="region of interest" description="Disordered" evidence="1">
    <location>
        <begin position="1"/>
        <end position="23"/>
    </location>
</feature>
<evidence type="ECO:0000259" key="2">
    <source>
        <dbReference type="Pfam" id="PF15044"/>
    </source>
</evidence>
<accession>A0A2I0GJY0</accession>
<dbReference type="PANTHER" id="PTHR12601:SF45">
    <property type="entry name" value="PROTEIN REDUCED CHLOROPLAST COVERAGE 3"/>
    <property type="match status" value="1"/>
</dbReference>
<keyword evidence="4" id="KW-1185">Reference proteome</keyword>
<dbReference type="STRING" id="22663.A0A2I0GJY0"/>
<name>A0A2I0GJY0_PUNGR</name>
<evidence type="ECO:0000313" key="4">
    <source>
        <dbReference type="Proteomes" id="UP000233551"/>
    </source>
</evidence>
<dbReference type="PANTHER" id="PTHR12601">
    <property type="entry name" value="EUKARYOTIC TRANSLATION INITIATION FACTOR 3 SUBUNIT EIF-3"/>
    <property type="match status" value="1"/>
</dbReference>
<organism evidence="3 4">
    <name type="scientific">Punica granatum</name>
    <name type="common">Pomegranate</name>
    <dbReference type="NCBI Taxonomy" id="22663"/>
    <lineage>
        <taxon>Eukaryota</taxon>
        <taxon>Viridiplantae</taxon>
        <taxon>Streptophyta</taxon>
        <taxon>Embryophyta</taxon>
        <taxon>Tracheophyta</taxon>
        <taxon>Spermatophyta</taxon>
        <taxon>Magnoliopsida</taxon>
        <taxon>eudicotyledons</taxon>
        <taxon>Gunneridae</taxon>
        <taxon>Pentapetalae</taxon>
        <taxon>rosids</taxon>
        <taxon>malvids</taxon>
        <taxon>Myrtales</taxon>
        <taxon>Lythraceae</taxon>
        <taxon>Punica</taxon>
    </lineage>
</organism>
<reference evidence="3 4" key="1">
    <citation type="submission" date="2017-11" db="EMBL/GenBank/DDBJ databases">
        <title>De-novo sequencing of pomegranate (Punica granatum L.) genome.</title>
        <authorList>
            <person name="Akparov Z."/>
            <person name="Amiraslanov A."/>
            <person name="Hajiyeva S."/>
            <person name="Abbasov M."/>
            <person name="Kaur K."/>
            <person name="Hamwieh A."/>
            <person name="Solovyev V."/>
            <person name="Salamov A."/>
            <person name="Braich B."/>
            <person name="Kosarev P."/>
            <person name="Mahmoud A."/>
            <person name="Hajiyev E."/>
            <person name="Babayeva S."/>
            <person name="Izzatullayeva V."/>
            <person name="Mammadov A."/>
            <person name="Mammadov A."/>
            <person name="Sharifova S."/>
            <person name="Ojaghi J."/>
            <person name="Eynullazada K."/>
            <person name="Bayramov B."/>
            <person name="Abdulazimova A."/>
            <person name="Shahmuradov I."/>
        </authorList>
    </citation>
    <scope>NUCLEOTIDE SEQUENCE [LARGE SCALE GENOMIC DNA]</scope>
    <source>
        <strain evidence="4">cv. AG2017</strain>
        <tissue evidence="3">Leaf</tissue>
    </source>
</reference>
<dbReference type="InterPro" id="IPR027523">
    <property type="entry name" value="CLU_prot"/>
</dbReference>
<dbReference type="Pfam" id="PF15044">
    <property type="entry name" value="CLU_N"/>
    <property type="match status" value="1"/>
</dbReference>
<dbReference type="EMBL" id="PGOL01045061">
    <property type="protein sequence ID" value="PKH62111.1"/>
    <property type="molecule type" value="Genomic_DNA"/>
</dbReference>
<feature type="domain" description="Clustered mitochondria protein N-terminal" evidence="2">
    <location>
        <begin position="47"/>
        <end position="89"/>
    </location>
</feature>
<comment type="caution">
    <text evidence="3">The sequence shown here is derived from an EMBL/GenBank/DDBJ whole genome shotgun (WGS) entry which is preliminary data.</text>
</comment>
<evidence type="ECO:0000313" key="3">
    <source>
        <dbReference type="EMBL" id="PKH62111.1"/>
    </source>
</evidence>
<dbReference type="Proteomes" id="UP000233551">
    <property type="component" value="Unassembled WGS sequence"/>
</dbReference>
<proteinExistence type="predicted"/>
<dbReference type="GO" id="GO:0005737">
    <property type="term" value="C:cytoplasm"/>
    <property type="evidence" value="ECO:0007669"/>
    <property type="project" value="TreeGrafter"/>
</dbReference>
<dbReference type="InterPro" id="IPR028275">
    <property type="entry name" value="CLU_N"/>
</dbReference>
<evidence type="ECO:0000256" key="1">
    <source>
        <dbReference type="SAM" id="MobiDB-lite"/>
    </source>
</evidence>
<dbReference type="AlphaFoldDB" id="A0A2I0GJY0"/>